<dbReference type="AlphaFoldDB" id="A0A9N9F048"/>
<dbReference type="OrthoDB" id="2442735at2759"/>
<proteinExistence type="predicted"/>
<dbReference type="Proteomes" id="UP000789759">
    <property type="component" value="Unassembled WGS sequence"/>
</dbReference>
<evidence type="ECO:0000313" key="1">
    <source>
        <dbReference type="EMBL" id="CAG8501120.1"/>
    </source>
</evidence>
<organism evidence="1 2">
    <name type="scientific">Cetraspora pellucida</name>
    <dbReference type="NCBI Taxonomy" id="1433469"/>
    <lineage>
        <taxon>Eukaryota</taxon>
        <taxon>Fungi</taxon>
        <taxon>Fungi incertae sedis</taxon>
        <taxon>Mucoromycota</taxon>
        <taxon>Glomeromycotina</taxon>
        <taxon>Glomeromycetes</taxon>
        <taxon>Diversisporales</taxon>
        <taxon>Gigasporaceae</taxon>
        <taxon>Cetraspora</taxon>
    </lineage>
</organism>
<evidence type="ECO:0000313" key="2">
    <source>
        <dbReference type="Proteomes" id="UP000789759"/>
    </source>
</evidence>
<dbReference type="EMBL" id="CAJVQA010001065">
    <property type="protein sequence ID" value="CAG8501120.1"/>
    <property type="molecule type" value="Genomic_DNA"/>
</dbReference>
<name>A0A9N9F048_9GLOM</name>
<reference evidence="1" key="1">
    <citation type="submission" date="2021-06" db="EMBL/GenBank/DDBJ databases">
        <authorList>
            <person name="Kallberg Y."/>
            <person name="Tangrot J."/>
            <person name="Rosling A."/>
        </authorList>
    </citation>
    <scope>NUCLEOTIDE SEQUENCE</scope>
    <source>
        <strain evidence="1">FL966</strain>
    </source>
</reference>
<protein>
    <submittedName>
        <fullName evidence="1">8107_t:CDS:1</fullName>
    </submittedName>
</protein>
<comment type="caution">
    <text evidence="1">The sequence shown here is derived from an EMBL/GenBank/DDBJ whole genome shotgun (WGS) entry which is preliminary data.</text>
</comment>
<gene>
    <name evidence="1" type="ORF">CPELLU_LOCUS2453</name>
</gene>
<keyword evidence="2" id="KW-1185">Reference proteome</keyword>
<accession>A0A9N9F048</accession>
<sequence length="155" mass="18437">MQAPMLQESNYFKTCLKNWQEPCIVLYGAKFKNIDKKESINIPKNAFKIDKYTLIETENVKLTRYINQWPLLILVINVTGISFTDEEMYLENKDLLEEINFPLEDVNLKQRYHLTRVFFCNMFLLDVILKFKDNLNLLKAEAEKARLKNFTIAFK</sequence>